<dbReference type="AlphaFoldDB" id="A0A4Q7L126"/>
<comment type="caution">
    <text evidence="2">The sequence shown here is derived from an EMBL/GenBank/DDBJ whole genome shotgun (WGS) entry which is preliminary data.</text>
</comment>
<dbReference type="InterPro" id="IPR023296">
    <property type="entry name" value="Glyco_hydro_beta-prop_sf"/>
</dbReference>
<sequence length="528" mass="55156">MTPSRRGPSSSLWTRRRTIGAVAIAAGLTMALTGALLAACTASEASPQADGTRPAVIGDDSAQPTRPAAPAPPPRPAETLGTDRQRASSAVVAAGAADAPYNYAPALMAEGGRYRMWWCSQLGAAPPPGDDVLYAESSTLDGPFRTNGGAPPAPVFSGSPGGFDKVHTCDPSVIKVGGTYYLYYTGAAGDHARGNAIGLATSPDGITWTRANNGGQILAPSNEVHRENIYGSGQPSALYLDGRFYLMFTDTTGAAAGWNGAGQFVLRSPDPAFGREVESLTPQGFRTIPGTVGNRSRSIVDAFSADWMWVPALDAFAVAHETDGGTTITFWDRDFRRHPYHPVVVRGPWQEGPGLARTPLGHAPPSADGPCDRVPVDLVRSTANTAAPTDMVRFGLDLTGTRACRDPAGALRALDGFATPSPQRTVDLVAGGALVRVERRAVADRLAVRMLERRPTVLDGVPVAARLVRGAPVRRAAGRGTAFLLDDGRLWPIADAGLITANESPVTEIIAAEWDAIAKGPALVVAAG</sequence>
<evidence type="ECO:0008006" key="4">
    <source>
        <dbReference type="Google" id="ProtNLM"/>
    </source>
</evidence>
<accession>A0A4Q7L126</accession>
<evidence type="ECO:0000313" key="2">
    <source>
        <dbReference type="EMBL" id="RZS43179.1"/>
    </source>
</evidence>
<dbReference type="EMBL" id="SGWQ01000002">
    <property type="protein sequence ID" value="RZS43179.1"/>
    <property type="molecule type" value="Genomic_DNA"/>
</dbReference>
<name>A0A4Q7L126_9PSEU</name>
<evidence type="ECO:0000256" key="1">
    <source>
        <dbReference type="SAM" id="MobiDB-lite"/>
    </source>
</evidence>
<dbReference type="Gene3D" id="2.115.10.20">
    <property type="entry name" value="Glycosyl hydrolase domain, family 43"/>
    <property type="match status" value="2"/>
</dbReference>
<keyword evidence="3" id="KW-1185">Reference proteome</keyword>
<evidence type="ECO:0000313" key="3">
    <source>
        <dbReference type="Proteomes" id="UP000294257"/>
    </source>
</evidence>
<dbReference type="Proteomes" id="UP000294257">
    <property type="component" value="Unassembled WGS sequence"/>
</dbReference>
<feature type="compositionally biased region" description="Pro residues" evidence="1">
    <location>
        <begin position="67"/>
        <end position="76"/>
    </location>
</feature>
<protein>
    <recommendedName>
        <fullName evidence="4">Glycosyl hydrolase family 43</fullName>
    </recommendedName>
</protein>
<dbReference type="SUPFAM" id="SSF75005">
    <property type="entry name" value="Arabinanase/levansucrase/invertase"/>
    <property type="match status" value="1"/>
</dbReference>
<organism evidence="2 3">
    <name type="scientific">Herbihabitans rhizosphaerae</name>
    <dbReference type="NCBI Taxonomy" id="1872711"/>
    <lineage>
        <taxon>Bacteria</taxon>
        <taxon>Bacillati</taxon>
        <taxon>Actinomycetota</taxon>
        <taxon>Actinomycetes</taxon>
        <taxon>Pseudonocardiales</taxon>
        <taxon>Pseudonocardiaceae</taxon>
        <taxon>Herbihabitans</taxon>
    </lineage>
</organism>
<gene>
    <name evidence="2" type="ORF">EV193_102157</name>
</gene>
<reference evidence="2 3" key="1">
    <citation type="submission" date="2019-02" db="EMBL/GenBank/DDBJ databases">
        <title>Genomic Encyclopedia of Type Strains, Phase IV (KMG-IV): sequencing the most valuable type-strain genomes for metagenomic binning, comparative biology and taxonomic classification.</title>
        <authorList>
            <person name="Goeker M."/>
        </authorList>
    </citation>
    <scope>NUCLEOTIDE SEQUENCE [LARGE SCALE GENOMIC DNA]</scope>
    <source>
        <strain evidence="2 3">DSM 101727</strain>
    </source>
</reference>
<proteinExistence type="predicted"/>
<feature type="region of interest" description="Disordered" evidence="1">
    <location>
        <begin position="44"/>
        <end position="91"/>
    </location>
</feature>